<organism evidence="3 4">
    <name type="scientific">Halogeometricum pallidum JCM 14848</name>
    <dbReference type="NCBI Taxonomy" id="1227487"/>
    <lineage>
        <taxon>Archaea</taxon>
        <taxon>Methanobacteriati</taxon>
        <taxon>Methanobacteriota</taxon>
        <taxon>Stenosarchaea group</taxon>
        <taxon>Halobacteria</taxon>
        <taxon>Halobacteriales</taxon>
        <taxon>Haloferacaceae</taxon>
        <taxon>Halogeometricum</taxon>
    </lineage>
</organism>
<feature type="region of interest" description="Disordered" evidence="1">
    <location>
        <begin position="393"/>
        <end position="413"/>
    </location>
</feature>
<dbReference type="PATRIC" id="fig|1227487.5.peg.629"/>
<dbReference type="OrthoDB" id="8638at2157"/>
<dbReference type="InterPro" id="IPR002372">
    <property type="entry name" value="PQQ_rpt_dom"/>
</dbReference>
<dbReference type="PANTHER" id="PTHR34512">
    <property type="entry name" value="CELL SURFACE PROTEIN"/>
    <property type="match status" value="1"/>
</dbReference>
<dbReference type="Gene3D" id="2.130.10.10">
    <property type="entry name" value="YVTN repeat-like/Quinoprotein amine dehydrogenase"/>
    <property type="match status" value="1"/>
</dbReference>
<dbReference type="RefSeq" id="WP_008383850.1">
    <property type="nucleotide sequence ID" value="NZ_AOIV01000006.1"/>
</dbReference>
<name>M0DIA8_HALPD</name>
<feature type="compositionally biased region" description="Basic and acidic residues" evidence="1">
    <location>
        <begin position="1"/>
        <end position="11"/>
    </location>
</feature>
<dbReference type="PANTHER" id="PTHR34512:SF30">
    <property type="entry name" value="OUTER MEMBRANE PROTEIN ASSEMBLY FACTOR BAMB"/>
    <property type="match status" value="1"/>
</dbReference>
<dbReference type="InParanoid" id="M0DIA8"/>
<protein>
    <submittedName>
        <fullName evidence="3">Tup1 like transcriptional repressor</fullName>
    </submittedName>
</protein>
<dbReference type="InterPro" id="IPR018391">
    <property type="entry name" value="PQQ_b-propeller_rpt"/>
</dbReference>
<feature type="region of interest" description="Disordered" evidence="1">
    <location>
        <begin position="1"/>
        <end position="26"/>
    </location>
</feature>
<evidence type="ECO:0000259" key="2">
    <source>
        <dbReference type="Pfam" id="PF13360"/>
    </source>
</evidence>
<sequence length="413" mass="45187">MSDALERRTVDLGDPTPARSRHAGQRSTVAVTDEVVVAGTASGDIRAYDRTTLEERWRASTERETASVVSATPFGESVAVGERSPDGVVRVYDAGTGRLRWRYAAATDVGAPQKPSRFFLPYVVGIRSHRDRLYVAARRYERDGEARSFESVVYAFEDDGDLAWTHRTDASPISLDVRDERVAVAYNRCPGEQQHGLVVLDTADGTVRYDWDPGSEGQRRVGDVSLASDGAFVASHGDYRGYRLRDGGTERWSVELATPTEVGDETLYAYPNHVHAADGEALFVTGNTYAEESRESESLHPNEHTVFGYSSDGERRWSAPTGGFAAELGADGDAVVVPGAQHFRVRDASSHGFSVFDRDDGLVTRFETDGVVTAVSRESGVTAAVEEPVVYHDDGTERGSYRLHVTGSDERVR</sequence>
<dbReference type="SMART" id="SM00564">
    <property type="entry name" value="PQQ"/>
    <property type="match status" value="3"/>
</dbReference>
<evidence type="ECO:0000313" key="4">
    <source>
        <dbReference type="Proteomes" id="UP000011513"/>
    </source>
</evidence>
<dbReference type="SUPFAM" id="SSF50998">
    <property type="entry name" value="Quinoprotein alcohol dehydrogenase-like"/>
    <property type="match status" value="1"/>
</dbReference>
<gene>
    <name evidence="3" type="ORF">C474_03105</name>
</gene>
<dbReference type="EMBL" id="AOIV01000006">
    <property type="protein sequence ID" value="ELZ33914.1"/>
    <property type="molecule type" value="Genomic_DNA"/>
</dbReference>
<dbReference type="Pfam" id="PF13360">
    <property type="entry name" value="PQQ_2"/>
    <property type="match status" value="1"/>
</dbReference>
<evidence type="ECO:0000256" key="1">
    <source>
        <dbReference type="SAM" id="MobiDB-lite"/>
    </source>
</evidence>
<dbReference type="Proteomes" id="UP000011513">
    <property type="component" value="Unassembled WGS sequence"/>
</dbReference>
<evidence type="ECO:0000313" key="3">
    <source>
        <dbReference type="EMBL" id="ELZ33914.1"/>
    </source>
</evidence>
<dbReference type="InterPro" id="IPR015943">
    <property type="entry name" value="WD40/YVTN_repeat-like_dom_sf"/>
</dbReference>
<reference evidence="3 4" key="1">
    <citation type="journal article" date="2014" name="PLoS Genet.">
        <title>Phylogenetically driven sequencing of extremely halophilic archaea reveals strategies for static and dynamic osmo-response.</title>
        <authorList>
            <person name="Becker E.A."/>
            <person name="Seitzer P.M."/>
            <person name="Tritt A."/>
            <person name="Larsen D."/>
            <person name="Krusor M."/>
            <person name="Yao A.I."/>
            <person name="Wu D."/>
            <person name="Madern D."/>
            <person name="Eisen J.A."/>
            <person name="Darling A.E."/>
            <person name="Facciotti M.T."/>
        </authorList>
    </citation>
    <scope>NUCLEOTIDE SEQUENCE [LARGE SCALE GENOMIC DNA]</scope>
    <source>
        <strain evidence="3 4">JCM 14848</strain>
    </source>
</reference>
<accession>M0DIA8</accession>
<keyword evidence="4" id="KW-1185">Reference proteome</keyword>
<dbReference type="AlphaFoldDB" id="M0DIA8"/>
<feature type="domain" description="Pyrrolo-quinoline quinone repeat" evidence="2">
    <location>
        <begin position="42"/>
        <end position="209"/>
    </location>
</feature>
<comment type="caution">
    <text evidence="3">The sequence shown here is derived from an EMBL/GenBank/DDBJ whole genome shotgun (WGS) entry which is preliminary data.</text>
</comment>
<dbReference type="eggNOG" id="arCOG02490">
    <property type="taxonomic scope" value="Archaea"/>
</dbReference>
<dbReference type="InterPro" id="IPR011047">
    <property type="entry name" value="Quinoprotein_ADH-like_sf"/>
</dbReference>
<proteinExistence type="predicted"/>